<feature type="signal peptide" evidence="1">
    <location>
        <begin position="1"/>
        <end position="18"/>
    </location>
</feature>
<reference evidence="2" key="1">
    <citation type="submission" date="2016-07" db="EMBL/GenBank/DDBJ databases">
        <authorList>
            <person name="Bretaudeau A."/>
        </authorList>
    </citation>
    <scope>NUCLEOTIDE SEQUENCE</scope>
    <source>
        <strain evidence="2">Rice</strain>
        <tissue evidence="2">Whole body</tissue>
    </source>
</reference>
<dbReference type="EMBL" id="ODYU01006741">
    <property type="protein sequence ID" value="SOQ48869.1"/>
    <property type="molecule type" value="Genomic_DNA"/>
</dbReference>
<name>A0A2H1W702_SPOFR</name>
<protein>
    <submittedName>
        <fullName evidence="2">SFRICE_007607</fullName>
    </submittedName>
</protein>
<sequence>MAVDRLIWKIILDFLVLACVSPKLENGWTDLANIGPELCLEVQGRYKVKTTTIDKEFRIQN</sequence>
<gene>
    <name evidence="2" type="ORF">SFRICE_007607</name>
</gene>
<organism evidence="2">
    <name type="scientific">Spodoptera frugiperda</name>
    <name type="common">Fall armyworm</name>
    <dbReference type="NCBI Taxonomy" id="7108"/>
    <lineage>
        <taxon>Eukaryota</taxon>
        <taxon>Metazoa</taxon>
        <taxon>Ecdysozoa</taxon>
        <taxon>Arthropoda</taxon>
        <taxon>Hexapoda</taxon>
        <taxon>Insecta</taxon>
        <taxon>Pterygota</taxon>
        <taxon>Neoptera</taxon>
        <taxon>Endopterygota</taxon>
        <taxon>Lepidoptera</taxon>
        <taxon>Glossata</taxon>
        <taxon>Ditrysia</taxon>
        <taxon>Noctuoidea</taxon>
        <taxon>Noctuidae</taxon>
        <taxon>Amphipyrinae</taxon>
        <taxon>Spodoptera</taxon>
    </lineage>
</organism>
<feature type="chain" id="PRO_5013971011" evidence="1">
    <location>
        <begin position="19"/>
        <end position="61"/>
    </location>
</feature>
<dbReference type="AlphaFoldDB" id="A0A2H1W702"/>
<keyword evidence="1" id="KW-0732">Signal</keyword>
<evidence type="ECO:0000256" key="1">
    <source>
        <dbReference type="SAM" id="SignalP"/>
    </source>
</evidence>
<accession>A0A2H1W702</accession>
<evidence type="ECO:0000313" key="2">
    <source>
        <dbReference type="EMBL" id="SOQ48869.1"/>
    </source>
</evidence>
<proteinExistence type="predicted"/>